<keyword evidence="1" id="KW-0472">Membrane</keyword>
<dbReference type="Pfam" id="PF20151">
    <property type="entry name" value="DUF6533"/>
    <property type="match status" value="1"/>
</dbReference>
<keyword evidence="1" id="KW-1133">Transmembrane helix</keyword>
<sequence>MAEVDPLLATTMLAPSTFLLYDHLLTLGMEIQYIWLKPKRRSAYWFFTLRYFATIGEIVIFVFRFYDAGSVKGCLRLQTFINVHTVLVELLVVLLMSMRVYALYECSKKIMWFLISVAACLLGAVGWSIVKTLSGTALLQGMVCGRSFPEQSVSAYDCLIFALTIWKTYKTRNDYTGVIYFGVISAVHLANLILSATRSSKMSALTRVVSAAMTSRLMLNLHECASDGVHIQGASAFVATQNSHHIHTTNSISAGMVFRRHSLDEDDLEEYQDRPGGNAHRTRA</sequence>
<proteinExistence type="predicted"/>
<dbReference type="OrthoDB" id="2686513at2759"/>
<dbReference type="EMBL" id="JAACJM010000050">
    <property type="protein sequence ID" value="KAF5357591.1"/>
    <property type="molecule type" value="Genomic_DNA"/>
</dbReference>
<feature type="transmembrane region" description="Helical" evidence="1">
    <location>
        <begin position="86"/>
        <end position="104"/>
    </location>
</feature>
<feature type="transmembrane region" description="Helical" evidence="1">
    <location>
        <begin position="178"/>
        <end position="197"/>
    </location>
</feature>
<feature type="transmembrane region" description="Helical" evidence="1">
    <location>
        <begin position="111"/>
        <end position="130"/>
    </location>
</feature>
<dbReference type="Proteomes" id="UP000559256">
    <property type="component" value="Unassembled WGS sequence"/>
</dbReference>
<evidence type="ECO:0000313" key="3">
    <source>
        <dbReference type="EMBL" id="KAF5357591.1"/>
    </source>
</evidence>
<evidence type="ECO:0000256" key="1">
    <source>
        <dbReference type="SAM" id="Phobius"/>
    </source>
</evidence>
<gene>
    <name evidence="3" type="ORF">D9758_007477</name>
</gene>
<feature type="transmembrane region" description="Helical" evidence="1">
    <location>
        <begin position="43"/>
        <end position="66"/>
    </location>
</feature>
<dbReference type="AlphaFoldDB" id="A0A8H5LHG9"/>
<evidence type="ECO:0000313" key="4">
    <source>
        <dbReference type="Proteomes" id="UP000559256"/>
    </source>
</evidence>
<reference evidence="3 4" key="1">
    <citation type="journal article" date="2020" name="ISME J.">
        <title>Uncovering the hidden diversity of litter-decomposition mechanisms in mushroom-forming fungi.</title>
        <authorList>
            <person name="Floudas D."/>
            <person name="Bentzer J."/>
            <person name="Ahren D."/>
            <person name="Johansson T."/>
            <person name="Persson P."/>
            <person name="Tunlid A."/>
        </authorList>
    </citation>
    <scope>NUCLEOTIDE SEQUENCE [LARGE SCALE GENOMIC DNA]</scope>
    <source>
        <strain evidence="3 4">CBS 291.85</strain>
    </source>
</reference>
<comment type="caution">
    <text evidence="3">The sequence shown here is derived from an EMBL/GenBank/DDBJ whole genome shotgun (WGS) entry which is preliminary data.</text>
</comment>
<name>A0A8H5LHG9_9AGAR</name>
<accession>A0A8H5LHG9</accession>
<evidence type="ECO:0000259" key="2">
    <source>
        <dbReference type="Pfam" id="PF20151"/>
    </source>
</evidence>
<dbReference type="InterPro" id="IPR045340">
    <property type="entry name" value="DUF6533"/>
</dbReference>
<keyword evidence="4" id="KW-1185">Reference proteome</keyword>
<protein>
    <recommendedName>
        <fullName evidence="2">DUF6533 domain-containing protein</fullName>
    </recommendedName>
</protein>
<feature type="domain" description="DUF6533" evidence="2">
    <location>
        <begin position="12"/>
        <end position="53"/>
    </location>
</feature>
<organism evidence="3 4">
    <name type="scientific">Tetrapyrgos nigripes</name>
    <dbReference type="NCBI Taxonomy" id="182062"/>
    <lineage>
        <taxon>Eukaryota</taxon>
        <taxon>Fungi</taxon>
        <taxon>Dikarya</taxon>
        <taxon>Basidiomycota</taxon>
        <taxon>Agaricomycotina</taxon>
        <taxon>Agaricomycetes</taxon>
        <taxon>Agaricomycetidae</taxon>
        <taxon>Agaricales</taxon>
        <taxon>Marasmiineae</taxon>
        <taxon>Marasmiaceae</taxon>
        <taxon>Tetrapyrgos</taxon>
    </lineage>
</organism>
<keyword evidence="1" id="KW-0812">Transmembrane</keyword>